<dbReference type="PANTHER" id="PTHR35450">
    <property type="entry name" value="REVERSE TRANSCRIPTASE DOMAIN-CONTAINING PROTEIN"/>
    <property type="match status" value="1"/>
</dbReference>
<evidence type="ECO:0000313" key="1">
    <source>
        <dbReference type="EMBL" id="POM63981.1"/>
    </source>
</evidence>
<reference evidence="1 2" key="1">
    <citation type="journal article" date="2017" name="Genome Biol. Evol.">
        <title>Phytophthora megakarya and P. palmivora, closely related causal agents of cacao black pod rot, underwent increases in genome sizes and gene numbers by different mechanisms.</title>
        <authorList>
            <person name="Ali S.S."/>
            <person name="Shao J."/>
            <person name="Lary D.J."/>
            <person name="Kronmiller B."/>
            <person name="Shen D."/>
            <person name="Strem M.D."/>
            <person name="Amoako-Attah I."/>
            <person name="Akrofi A.Y."/>
            <person name="Begoude B.A."/>
            <person name="Ten Hoopen G.M."/>
            <person name="Coulibaly K."/>
            <person name="Kebe B.I."/>
            <person name="Melnick R.L."/>
            <person name="Guiltinan M.J."/>
            <person name="Tyler B.M."/>
            <person name="Meinhardt L.W."/>
            <person name="Bailey B.A."/>
        </authorList>
    </citation>
    <scope>NUCLEOTIDE SEQUENCE [LARGE SCALE GENOMIC DNA]</scope>
    <source>
        <strain evidence="2">sbr112.9</strain>
    </source>
</reference>
<keyword evidence="1" id="KW-0695">RNA-directed DNA polymerase</keyword>
<name>A0A2P4XEK3_9STRA</name>
<dbReference type="EMBL" id="NCKW01011230">
    <property type="protein sequence ID" value="POM63981.1"/>
    <property type="molecule type" value="Genomic_DNA"/>
</dbReference>
<keyword evidence="1" id="KW-0548">Nucleotidyltransferase</keyword>
<dbReference type="OrthoDB" id="164397at2759"/>
<keyword evidence="1" id="KW-0808">Transferase</keyword>
<protein>
    <submittedName>
        <fullName evidence="1">Reverse transcriptase</fullName>
    </submittedName>
</protein>
<dbReference type="PANTHER" id="PTHR35450:SF2">
    <property type="entry name" value="REVERSE TRANSCRIPTASE DOMAIN-CONTAINING PROTEIN"/>
    <property type="match status" value="1"/>
</dbReference>
<gene>
    <name evidence="1" type="ORF">PHPALM_20555</name>
</gene>
<sequence length="179" mass="20066">MAAGEHNFLTATLADQARRKRRTLHEVWYDFRNAFGNVPYALLWDALSRLSVLEDYIAMCGRLYDSAAFVVGNATDGTTAPVPLRADISQWCPLSPQLFNTAIGLLLFALLWLPDTGVQLSGEDCPDASAYADALKVFSGSEDGIKRQHALLLLQSHLLILTKKKRRKKQWLRRLAEHV</sequence>
<accession>A0A2P4XEK3</accession>
<dbReference type="GO" id="GO:0003964">
    <property type="term" value="F:RNA-directed DNA polymerase activity"/>
    <property type="evidence" value="ECO:0007669"/>
    <property type="project" value="UniProtKB-KW"/>
</dbReference>
<dbReference type="AlphaFoldDB" id="A0A2P4XEK3"/>
<dbReference type="Proteomes" id="UP000237271">
    <property type="component" value="Unassembled WGS sequence"/>
</dbReference>
<keyword evidence="2" id="KW-1185">Reference proteome</keyword>
<comment type="caution">
    <text evidence="1">The sequence shown here is derived from an EMBL/GenBank/DDBJ whole genome shotgun (WGS) entry which is preliminary data.</text>
</comment>
<organism evidence="1 2">
    <name type="scientific">Phytophthora palmivora</name>
    <dbReference type="NCBI Taxonomy" id="4796"/>
    <lineage>
        <taxon>Eukaryota</taxon>
        <taxon>Sar</taxon>
        <taxon>Stramenopiles</taxon>
        <taxon>Oomycota</taxon>
        <taxon>Peronosporomycetes</taxon>
        <taxon>Peronosporales</taxon>
        <taxon>Peronosporaceae</taxon>
        <taxon>Phytophthora</taxon>
    </lineage>
</organism>
<evidence type="ECO:0000313" key="2">
    <source>
        <dbReference type="Proteomes" id="UP000237271"/>
    </source>
</evidence>
<proteinExistence type="predicted"/>